<dbReference type="Proteomes" id="UP000194761">
    <property type="component" value="Unassembled WGS sequence"/>
</dbReference>
<accession>A0A243RVE0</accession>
<dbReference type="AlphaFoldDB" id="A0A243RVE0"/>
<keyword evidence="1" id="KW-1133">Transmembrane helix</keyword>
<proteinExistence type="predicted"/>
<feature type="transmembrane region" description="Helical" evidence="1">
    <location>
        <begin position="26"/>
        <end position="47"/>
    </location>
</feature>
<gene>
    <name evidence="2" type="ORF">CA984_04355</name>
</gene>
<sequence>MPLNGRRCGVRESICITMHARLPLRLTRAAAFSAVCVTLAALGHLAAGGSGPAPWAMATGTVTVTALAVLLAGRERSTATISVGLSAMQLFLHELFAYGDPSGISLTAHPHGQGLGEDLGMLVAHLTATLITGWWLARGEGALWALLRAARGRLGAALRLLPCPVAPSAPARAAVPAVVPVPARAVLRHTVSRRGPPLPAR</sequence>
<evidence type="ECO:0000313" key="3">
    <source>
        <dbReference type="Proteomes" id="UP000194761"/>
    </source>
</evidence>
<keyword evidence="1" id="KW-0472">Membrane</keyword>
<comment type="caution">
    <text evidence="2">The sequence shown here is derived from an EMBL/GenBank/DDBJ whole genome shotgun (WGS) entry which is preliminary data.</text>
</comment>
<feature type="transmembrane region" description="Helical" evidence="1">
    <location>
        <begin position="53"/>
        <end position="72"/>
    </location>
</feature>
<reference evidence="2 3" key="1">
    <citation type="submission" date="2017-05" db="EMBL/GenBank/DDBJ databases">
        <title>Biotechnological potential of actinobacteria isolated from South African environments.</title>
        <authorList>
            <person name="Le Roes-Hill M."/>
            <person name="Prins A."/>
            <person name="Durrell K.A."/>
        </authorList>
    </citation>
    <scope>NUCLEOTIDE SEQUENCE [LARGE SCALE GENOMIC DNA]</scope>
    <source>
        <strain evidence="2">M26</strain>
    </source>
</reference>
<keyword evidence="3" id="KW-1185">Reference proteome</keyword>
<protein>
    <submittedName>
        <fullName evidence="2">MFS transporter</fullName>
    </submittedName>
</protein>
<name>A0A243RVE0_9ACTN</name>
<organism evidence="2 3">
    <name type="scientific">Streptosporangium minutum</name>
    <dbReference type="NCBI Taxonomy" id="569862"/>
    <lineage>
        <taxon>Bacteria</taxon>
        <taxon>Bacillati</taxon>
        <taxon>Actinomycetota</taxon>
        <taxon>Actinomycetes</taxon>
        <taxon>Streptosporangiales</taxon>
        <taxon>Streptosporangiaceae</taxon>
        <taxon>Streptosporangium</taxon>
    </lineage>
</organism>
<keyword evidence="1" id="KW-0812">Transmembrane</keyword>
<dbReference type="EMBL" id="NGFP01000011">
    <property type="protein sequence ID" value="OUC99142.1"/>
    <property type="molecule type" value="Genomic_DNA"/>
</dbReference>
<evidence type="ECO:0000256" key="1">
    <source>
        <dbReference type="SAM" id="Phobius"/>
    </source>
</evidence>
<evidence type="ECO:0000313" key="2">
    <source>
        <dbReference type="EMBL" id="OUC99142.1"/>
    </source>
</evidence>